<dbReference type="InterPro" id="IPR033897">
    <property type="entry name" value="SRF-like_MADS-box"/>
</dbReference>
<dbReference type="GO" id="GO:0045944">
    <property type="term" value="P:positive regulation of transcription by RNA polymerase II"/>
    <property type="evidence" value="ECO:0007669"/>
    <property type="project" value="InterPro"/>
</dbReference>
<evidence type="ECO:0000256" key="17">
    <source>
        <dbReference type="SAM" id="Coils"/>
    </source>
</evidence>
<dbReference type="CDD" id="cd00266">
    <property type="entry name" value="MADS_SRF_like"/>
    <property type="match status" value="1"/>
</dbReference>
<dbReference type="InterPro" id="IPR002100">
    <property type="entry name" value="TF_MADSbox"/>
</dbReference>
<dbReference type="Gene3D" id="3.40.1810.10">
    <property type="entry name" value="Transcription factor, MADS-box"/>
    <property type="match status" value="1"/>
</dbReference>
<comment type="similarity">
    <text evidence="16">Belongs to the Ca(2+):cation antiporter (CaCA) (TC 2.A.19) family. Cation/calcium exchanger (CCX) subfamily.</text>
</comment>
<evidence type="ECO:0000256" key="1">
    <source>
        <dbReference type="ARBA" id="ARBA00004123"/>
    </source>
</evidence>
<dbReference type="InterPro" id="IPR044880">
    <property type="entry name" value="NCX_ion-bd_dom_sf"/>
</dbReference>
<feature type="transmembrane region" description="Helical" evidence="18">
    <location>
        <begin position="15"/>
        <end position="33"/>
    </location>
</feature>
<dbReference type="GO" id="GO:0006813">
    <property type="term" value="P:potassium ion transport"/>
    <property type="evidence" value="ECO:0007669"/>
    <property type="project" value="UniProtKB-KW"/>
</dbReference>
<keyword evidence="4" id="KW-0050">Antiport</keyword>
<dbReference type="SMART" id="SM00432">
    <property type="entry name" value="MADS"/>
    <property type="match status" value="1"/>
</dbReference>
<keyword evidence="21" id="KW-1185">Reference proteome</keyword>
<dbReference type="GO" id="GO:0000981">
    <property type="term" value="F:DNA-binding transcription factor activity, RNA polymerase II-specific"/>
    <property type="evidence" value="ECO:0007669"/>
    <property type="project" value="InterPro"/>
</dbReference>
<dbReference type="GO" id="GO:0015297">
    <property type="term" value="F:antiporter activity"/>
    <property type="evidence" value="ECO:0007669"/>
    <property type="project" value="UniProtKB-KW"/>
</dbReference>
<sequence>METLNRFYCRKRSRFRGIFNGLCFFVLVLFFFLREHVLQTPLSISSVRREITDTSWNTSSYDHHNVGVASRNLKFCGGLYKHKGYSTKCSYLRANPQCNSGGFFNYILFFYCECGGFSVLGYVTLAIWLISLFYLLGNTAADYFCCCLEKLSNLLQLPPTVAGITLLPLGNGAPDVFASIAAFMGSDSGEVGLNSVLGGAVFVTCVVVGTVSSCVAEQCIRIDKKCFIRDVCFFIVALVSLLALLIVDKVTVLGAVAFISIYLVYAVFVTANEMLRNRGSSLKLDLITPLLPVSSVDGEHNSLVVKENPVESPMALKGWNEQDDVNDQSSSFSCAKLFALLEIPLTLDLSYKEMGRRKIGMELIKNERSRNLTYQKRKKSLEKKADELSTLCQVKLCMIIYGPKYGNKQQEEPAIIWPEKDTVQSLIESYRGRSNDDRRLRTHDLSFYFRDLARKVETESAKLSKRNYEAKYPTWDQLYDNLSTDQLKQLVALLGSKIEVIKQRLEFLKGTQTISLDEMHAMSFLGKQATQPTTPCVMQSLVRKSSLQLQIIEQQQQPLVPQMNFPESTTHHVGRVTELVPFGHQMMMLNNNNNVENQQAIMRENVLLSNNVVDHQYPPQPLCYFVPVVTPTNYYHHQYPLLPSAAAASYQMHASQKEEYCELGDHFHLPNSIMK</sequence>
<evidence type="ECO:0000256" key="6">
    <source>
        <dbReference type="ARBA" id="ARBA00022692"/>
    </source>
</evidence>
<keyword evidence="13" id="KW-0804">Transcription</keyword>
<keyword evidence="15" id="KW-0539">Nucleus</keyword>
<feature type="domain" description="MADS-box" evidence="19">
    <location>
        <begin position="354"/>
        <end position="404"/>
    </location>
</feature>
<keyword evidence="11" id="KW-0238">DNA-binding</keyword>
<keyword evidence="12 18" id="KW-0472">Membrane</keyword>
<dbReference type="PANTHER" id="PTHR12266">
    <property type="entry name" value="NA+/CA2+ K+ INDEPENDENT EXCHANGER"/>
    <property type="match status" value="1"/>
</dbReference>
<evidence type="ECO:0000256" key="12">
    <source>
        <dbReference type="ARBA" id="ARBA00023136"/>
    </source>
</evidence>
<keyword evidence="5" id="KW-0633">Potassium transport</keyword>
<evidence type="ECO:0000256" key="3">
    <source>
        <dbReference type="ARBA" id="ARBA00022448"/>
    </source>
</evidence>
<keyword evidence="8 18" id="KW-1133">Transmembrane helix</keyword>
<keyword evidence="7" id="KW-0630">Potassium</keyword>
<evidence type="ECO:0000256" key="7">
    <source>
        <dbReference type="ARBA" id="ARBA00022958"/>
    </source>
</evidence>
<dbReference type="EMBL" id="JAJAGQ010000003">
    <property type="protein sequence ID" value="KAJ8568966.1"/>
    <property type="molecule type" value="Genomic_DNA"/>
</dbReference>
<keyword evidence="17" id="KW-0175">Coiled coil</keyword>
<evidence type="ECO:0000256" key="5">
    <source>
        <dbReference type="ARBA" id="ARBA00022538"/>
    </source>
</evidence>
<reference evidence="21" key="1">
    <citation type="journal article" date="2023" name="Proc. Natl. Acad. Sci. U.S.A.">
        <title>Genomic and structural basis for evolution of tropane alkaloid biosynthesis.</title>
        <authorList>
            <person name="Wanga Y.-J."/>
            <person name="Taina T."/>
            <person name="Yua J.-Y."/>
            <person name="Lia J."/>
            <person name="Xua B."/>
            <person name="Chenc J."/>
            <person name="D'Auriad J.C."/>
            <person name="Huanga J.-P."/>
            <person name="Huanga S.-X."/>
        </authorList>
    </citation>
    <scope>NUCLEOTIDE SEQUENCE [LARGE SCALE GENOMIC DNA]</scope>
    <source>
        <strain evidence="21">cv. KIB-2019</strain>
    </source>
</reference>
<evidence type="ECO:0000256" key="10">
    <source>
        <dbReference type="ARBA" id="ARBA00023053"/>
    </source>
</evidence>
<feature type="transmembrane region" description="Helical" evidence="18">
    <location>
        <begin position="252"/>
        <end position="271"/>
    </location>
</feature>
<dbReference type="Proteomes" id="UP001152561">
    <property type="component" value="Unassembled WGS sequence"/>
</dbReference>
<evidence type="ECO:0000256" key="18">
    <source>
        <dbReference type="SAM" id="Phobius"/>
    </source>
</evidence>
<keyword evidence="10" id="KW-0915">Sodium</keyword>
<keyword evidence="6 18" id="KW-0812">Transmembrane</keyword>
<evidence type="ECO:0000256" key="16">
    <source>
        <dbReference type="ARBA" id="ARBA00038187"/>
    </source>
</evidence>
<name>A0A9Q1RSC0_9SOLA</name>
<keyword evidence="3" id="KW-0813">Transport</keyword>
<dbReference type="InterPro" id="IPR036879">
    <property type="entry name" value="TF_MADSbox_sf"/>
</dbReference>
<gene>
    <name evidence="20" type="ORF">K7X08_032703</name>
</gene>
<dbReference type="SUPFAM" id="SSF55455">
    <property type="entry name" value="SRF-like"/>
    <property type="match status" value="1"/>
</dbReference>
<comment type="subcellular location">
    <subcellularLocation>
        <location evidence="2">Membrane</location>
        <topology evidence="2">Multi-pass membrane protein</topology>
    </subcellularLocation>
    <subcellularLocation>
        <location evidence="1">Nucleus</location>
    </subcellularLocation>
</comment>
<evidence type="ECO:0000256" key="11">
    <source>
        <dbReference type="ARBA" id="ARBA00023125"/>
    </source>
</evidence>
<evidence type="ECO:0000259" key="19">
    <source>
        <dbReference type="PROSITE" id="PS50066"/>
    </source>
</evidence>
<dbReference type="Pfam" id="PF00319">
    <property type="entry name" value="SRF-TF"/>
    <property type="match status" value="1"/>
</dbReference>
<evidence type="ECO:0000256" key="14">
    <source>
        <dbReference type="ARBA" id="ARBA00023201"/>
    </source>
</evidence>
<evidence type="ECO:0000256" key="8">
    <source>
        <dbReference type="ARBA" id="ARBA00022989"/>
    </source>
</evidence>
<evidence type="ECO:0000256" key="9">
    <source>
        <dbReference type="ARBA" id="ARBA00023015"/>
    </source>
</evidence>
<dbReference type="PRINTS" id="PR00404">
    <property type="entry name" value="MADSDOMAIN"/>
</dbReference>
<dbReference type="GO" id="GO:0006814">
    <property type="term" value="P:sodium ion transport"/>
    <property type="evidence" value="ECO:0007669"/>
    <property type="project" value="UniProtKB-KW"/>
</dbReference>
<dbReference type="Gene3D" id="1.20.1420.30">
    <property type="entry name" value="NCX, central ion-binding region"/>
    <property type="match status" value="1"/>
</dbReference>
<evidence type="ECO:0000256" key="4">
    <source>
        <dbReference type="ARBA" id="ARBA00022449"/>
    </source>
</evidence>
<accession>A0A9Q1RSC0</accession>
<dbReference type="GO" id="GO:0008324">
    <property type="term" value="F:monoatomic cation transmembrane transporter activity"/>
    <property type="evidence" value="ECO:0007669"/>
    <property type="project" value="TreeGrafter"/>
</dbReference>
<keyword evidence="14" id="KW-0739">Sodium transport</keyword>
<dbReference type="OrthoDB" id="1305062at2759"/>
<feature type="transmembrane region" description="Helical" evidence="18">
    <location>
        <begin position="157"/>
        <end position="184"/>
    </location>
</feature>
<dbReference type="GO" id="GO:0016020">
    <property type="term" value="C:membrane"/>
    <property type="evidence" value="ECO:0007669"/>
    <property type="project" value="UniProtKB-SubCell"/>
</dbReference>
<evidence type="ECO:0000313" key="20">
    <source>
        <dbReference type="EMBL" id="KAJ8568966.1"/>
    </source>
</evidence>
<dbReference type="PANTHER" id="PTHR12266:SF26">
    <property type="entry name" value="CATION_CALCIUM EXCHANGER 3-LIKE"/>
    <property type="match status" value="1"/>
</dbReference>
<evidence type="ECO:0000256" key="15">
    <source>
        <dbReference type="ARBA" id="ARBA00023242"/>
    </source>
</evidence>
<organism evidence="20 21">
    <name type="scientific">Anisodus acutangulus</name>
    <dbReference type="NCBI Taxonomy" id="402998"/>
    <lineage>
        <taxon>Eukaryota</taxon>
        <taxon>Viridiplantae</taxon>
        <taxon>Streptophyta</taxon>
        <taxon>Embryophyta</taxon>
        <taxon>Tracheophyta</taxon>
        <taxon>Spermatophyta</taxon>
        <taxon>Magnoliopsida</taxon>
        <taxon>eudicotyledons</taxon>
        <taxon>Gunneridae</taxon>
        <taxon>Pentapetalae</taxon>
        <taxon>asterids</taxon>
        <taxon>lamiids</taxon>
        <taxon>Solanales</taxon>
        <taxon>Solanaceae</taxon>
        <taxon>Solanoideae</taxon>
        <taxon>Hyoscyameae</taxon>
        <taxon>Anisodus</taxon>
    </lineage>
</organism>
<feature type="transmembrane region" description="Helical" evidence="18">
    <location>
        <begin position="103"/>
        <end position="136"/>
    </location>
</feature>
<keyword evidence="5" id="KW-0406">Ion transport</keyword>
<evidence type="ECO:0000256" key="13">
    <source>
        <dbReference type="ARBA" id="ARBA00023163"/>
    </source>
</evidence>
<feature type="transmembrane region" description="Helical" evidence="18">
    <location>
        <begin position="196"/>
        <end position="215"/>
    </location>
</feature>
<evidence type="ECO:0000313" key="21">
    <source>
        <dbReference type="Proteomes" id="UP001152561"/>
    </source>
</evidence>
<proteinExistence type="inferred from homology"/>
<dbReference type="AlphaFoldDB" id="A0A9Q1RSC0"/>
<dbReference type="GO" id="GO:0046983">
    <property type="term" value="F:protein dimerization activity"/>
    <property type="evidence" value="ECO:0007669"/>
    <property type="project" value="InterPro"/>
</dbReference>
<dbReference type="GO" id="GO:0000987">
    <property type="term" value="F:cis-regulatory region sequence-specific DNA binding"/>
    <property type="evidence" value="ECO:0007669"/>
    <property type="project" value="InterPro"/>
</dbReference>
<dbReference type="InterPro" id="IPR051359">
    <property type="entry name" value="CaCA_antiporter"/>
</dbReference>
<dbReference type="PROSITE" id="PS50066">
    <property type="entry name" value="MADS_BOX_2"/>
    <property type="match status" value="1"/>
</dbReference>
<protein>
    <recommendedName>
        <fullName evidence="19">MADS-box domain-containing protein</fullName>
    </recommendedName>
</protein>
<evidence type="ECO:0000256" key="2">
    <source>
        <dbReference type="ARBA" id="ARBA00004141"/>
    </source>
</evidence>
<keyword evidence="9" id="KW-0805">Transcription regulation</keyword>
<feature type="coiled-coil region" evidence="17">
    <location>
        <begin position="364"/>
        <end position="391"/>
    </location>
</feature>
<dbReference type="Pfam" id="PF01699">
    <property type="entry name" value="Na_Ca_ex"/>
    <property type="match status" value="1"/>
</dbReference>
<dbReference type="GO" id="GO:0005634">
    <property type="term" value="C:nucleus"/>
    <property type="evidence" value="ECO:0007669"/>
    <property type="project" value="UniProtKB-SubCell"/>
</dbReference>
<dbReference type="InterPro" id="IPR004837">
    <property type="entry name" value="NaCa_Exmemb"/>
</dbReference>
<feature type="transmembrane region" description="Helical" evidence="18">
    <location>
        <begin position="227"/>
        <end position="246"/>
    </location>
</feature>
<comment type="caution">
    <text evidence="20">The sequence shown here is derived from an EMBL/GenBank/DDBJ whole genome shotgun (WGS) entry which is preliminary data.</text>
</comment>